<feature type="chain" id="PRO_5005894002" evidence="1">
    <location>
        <begin position="19"/>
        <end position="1117"/>
    </location>
</feature>
<keyword evidence="1" id="KW-0732">Signal</keyword>
<accession>A0A0N5B608</accession>
<reference evidence="3" key="1">
    <citation type="submission" date="2017-02" db="UniProtKB">
        <authorList>
            <consortium name="WormBaseParasite"/>
        </authorList>
    </citation>
    <scope>IDENTIFICATION</scope>
</reference>
<evidence type="ECO:0000313" key="2">
    <source>
        <dbReference type="Proteomes" id="UP000046392"/>
    </source>
</evidence>
<dbReference type="Proteomes" id="UP000046392">
    <property type="component" value="Unplaced"/>
</dbReference>
<proteinExistence type="predicted"/>
<dbReference type="WBParaSite" id="SPAL_0000149900.1">
    <property type="protein sequence ID" value="SPAL_0000149900.1"/>
    <property type="gene ID" value="SPAL_0000149900"/>
</dbReference>
<organism evidence="2 3">
    <name type="scientific">Strongyloides papillosus</name>
    <name type="common">Intestinal threadworm</name>
    <dbReference type="NCBI Taxonomy" id="174720"/>
    <lineage>
        <taxon>Eukaryota</taxon>
        <taxon>Metazoa</taxon>
        <taxon>Ecdysozoa</taxon>
        <taxon>Nematoda</taxon>
        <taxon>Chromadorea</taxon>
        <taxon>Rhabditida</taxon>
        <taxon>Tylenchina</taxon>
        <taxon>Panagrolaimomorpha</taxon>
        <taxon>Strongyloidoidea</taxon>
        <taxon>Strongyloididae</taxon>
        <taxon>Strongyloides</taxon>
    </lineage>
</organism>
<protein>
    <submittedName>
        <fullName evidence="3">GPS domain-containing protein</fullName>
    </submittedName>
</protein>
<keyword evidence="2" id="KW-1185">Reference proteome</keyword>
<dbReference type="AlphaFoldDB" id="A0A0N5B608"/>
<feature type="signal peptide" evidence="1">
    <location>
        <begin position="1"/>
        <end position="18"/>
    </location>
</feature>
<evidence type="ECO:0000256" key="1">
    <source>
        <dbReference type="SAM" id="SignalP"/>
    </source>
</evidence>
<name>A0A0N5B608_STREA</name>
<evidence type="ECO:0000313" key="3">
    <source>
        <dbReference type="WBParaSite" id="SPAL_0000149900.1"/>
    </source>
</evidence>
<sequence>MVFKTLVLFLLFCDSIICNNKLNECHFNLLYIYKSILFQNYNDESLDTLLLKIKESFSSENCLFLKIHLCIPSEYGENEFWKFKYLLNRINLFFQCSKDKKMKYFFIIYSLNKDRSVANKIIELIDCYSEKIFLRDDNVFFNCFKKITFFKRWLKLMSLQRCSQVLTCKILSIKSQKDLITQMFGDYSKCNIVLILENLVNNDKKKVDSNINVIALINNWKCYNIAFKKICKFDLDKKWNSLIHKLLSNICVNSKLFLFSDYITSLSIEKYQKIIVQVKINHKQVPIISFNISIRKQFNQKKFIKKSALNLNNEIYFSNKWYFIENDNYFIDISKLSEYFTSIKIQNIINNYQTDKSSIFLFLFPSIEILHNIIEKNNPNLSLCKNLSKKIARIKLRTNSEYAQKSCKIKYQTMEKIILLDIKNNLTKKIVLRVISYRKLFCYDNAISFKMNMRTYFTNVSINDFYGKGLADNEFLITTSPPVNMLYLANCSNSVLLEIIIHICDLYESYIFSESEFLNVQCTNNILEMIENVCHFIIKDIDKKGFFDTLFNIRALKEKICDQIINNDVIGNIYAELLIKLKEDNDEDKSLLLTINLFHFINVLQQFTNTKIFDILDKIELKKLPYNNKKVEKRYKRNINIPEPTMIVGNLSESAANTILVAYDVLLNKNQDIADVYLENINDIIKVFCNDTNVEEEKKATGGLYTFIQTQIVMPNNDTNINKNMTMAGSDKFMFNLDEQFNNLFFQYHCGQNLNNICDKVCIGTSLIGIGGLEVNVYFRQKLFSINNLLASYNNLVSELRHVYIVDPISGSFLNIPPYTVWNVQVPLHNYSSSNYYSCMLYLTNSWDTYNSCNTSDYGYLIENSTKSRINCTCNGNGIIGVFQVPPPKPEPYPIYEEILLSFKLSSPIKCDPMKLSKFFSYLSSLTSVPSNRFIRQQCTTNIMNDTISIILRPLMKDNDQSNSYIVQSIERLINSPDGIEFSDKIKILSLIPNVIKRNLTHDGNSRQVRITIEKNFNEIVFNETLIIGMWIKEISDSLGIIIQFTITVPFEGEISLIGQILSAEELSQILLEQTKYGELILRDLHDQILPVKQMKQNDITELVVLYQATSLLVILC</sequence>